<dbReference type="InterPro" id="IPR036165">
    <property type="entry name" value="YefM-like_sf"/>
</dbReference>
<comment type="similarity">
    <text evidence="1 2">Belongs to the phD/YefM antitoxin family.</text>
</comment>
<dbReference type="Pfam" id="PF02604">
    <property type="entry name" value="PhdYeFM_antitox"/>
    <property type="match status" value="1"/>
</dbReference>
<name>A0A420WCP6_9PROT</name>
<dbReference type="NCBIfam" id="TIGR01552">
    <property type="entry name" value="phd_fam"/>
    <property type="match status" value="1"/>
</dbReference>
<evidence type="ECO:0000313" key="3">
    <source>
        <dbReference type="EMBL" id="RKQ68804.1"/>
    </source>
</evidence>
<comment type="caution">
    <text evidence="3">The sequence shown here is derived from an EMBL/GenBank/DDBJ whole genome shotgun (WGS) entry which is preliminary data.</text>
</comment>
<sequence length="86" mass="9377">MGKTLNIYEAKSQLSSLVERAAAGEEIVIAKAGHPRARLMPLDKPGTARPRRPAGTLRIRHIAEDFDAPLPADMQAAFEGKDEELL</sequence>
<protein>
    <recommendedName>
        <fullName evidence="2">Antitoxin</fullName>
    </recommendedName>
</protein>
<evidence type="ECO:0000256" key="1">
    <source>
        <dbReference type="ARBA" id="ARBA00009981"/>
    </source>
</evidence>
<evidence type="ECO:0000256" key="2">
    <source>
        <dbReference type="RuleBase" id="RU362080"/>
    </source>
</evidence>
<dbReference type="Gene3D" id="3.40.1620.10">
    <property type="entry name" value="YefM-like domain"/>
    <property type="match status" value="1"/>
</dbReference>
<dbReference type="EMBL" id="RBIG01000003">
    <property type="protein sequence ID" value="RKQ68804.1"/>
    <property type="molecule type" value="Genomic_DNA"/>
</dbReference>
<gene>
    <name evidence="3" type="ORF">BCL74_3287</name>
</gene>
<dbReference type="SUPFAM" id="SSF143120">
    <property type="entry name" value="YefM-like"/>
    <property type="match status" value="1"/>
</dbReference>
<organism evidence="3 4">
    <name type="scientific">Oceanibaculum indicum</name>
    <dbReference type="NCBI Taxonomy" id="526216"/>
    <lineage>
        <taxon>Bacteria</taxon>
        <taxon>Pseudomonadati</taxon>
        <taxon>Pseudomonadota</taxon>
        <taxon>Alphaproteobacteria</taxon>
        <taxon>Rhodospirillales</taxon>
        <taxon>Oceanibaculaceae</taxon>
        <taxon>Oceanibaculum</taxon>
    </lineage>
</organism>
<dbReference type="RefSeq" id="WP_121221602.1">
    <property type="nucleotide sequence ID" value="NZ_RBIG01000003.1"/>
</dbReference>
<accession>A0A420WCP6</accession>
<dbReference type="Proteomes" id="UP000277424">
    <property type="component" value="Unassembled WGS sequence"/>
</dbReference>
<dbReference type="InterPro" id="IPR006442">
    <property type="entry name" value="Antitoxin_Phd/YefM"/>
</dbReference>
<comment type="function">
    <text evidence="2">Antitoxin component of a type II toxin-antitoxin (TA) system.</text>
</comment>
<dbReference type="AlphaFoldDB" id="A0A420WCP6"/>
<dbReference type="OrthoDB" id="9800503at2"/>
<reference evidence="3 4" key="1">
    <citation type="submission" date="2018-10" db="EMBL/GenBank/DDBJ databases">
        <title>Comparative analysis of microorganisms from saline springs in Andes Mountain Range, Colombia.</title>
        <authorList>
            <person name="Rubin E."/>
        </authorList>
    </citation>
    <scope>NUCLEOTIDE SEQUENCE [LARGE SCALE GENOMIC DNA]</scope>
    <source>
        <strain evidence="3 4">USBA 36</strain>
    </source>
</reference>
<proteinExistence type="inferred from homology"/>
<evidence type="ECO:0000313" key="4">
    <source>
        <dbReference type="Proteomes" id="UP000277424"/>
    </source>
</evidence>